<dbReference type="EMBL" id="SUMC01000062">
    <property type="protein sequence ID" value="TKA02224.1"/>
    <property type="molecule type" value="Genomic_DNA"/>
</dbReference>
<evidence type="ECO:0000313" key="1">
    <source>
        <dbReference type="EMBL" id="TKA02224.1"/>
    </source>
</evidence>
<dbReference type="AlphaFoldDB" id="A0A4U0S0E9"/>
<gene>
    <name evidence="1" type="ORF">FCI23_38425</name>
</gene>
<name>A0A4U0S0E9_9ACTN</name>
<dbReference type="OrthoDB" id="3527174at2"/>
<dbReference type="Proteomes" id="UP000305778">
    <property type="component" value="Unassembled WGS sequence"/>
</dbReference>
<evidence type="ECO:0000313" key="2">
    <source>
        <dbReference type="Proteomes" id="UP000305778"/>
    </source>
</evidence>
<reference evidence="1 2" key="1">
    <citation type="submission" date="2019-04" db="EMBL/GenBank/DDBJ databases">
        <title>Streptomyces oryziradicis sp. nov., a novel actinomycete isolated from rhizosphere soil of rice (Oryza sativa L.).</title>
        <authorList>
            <person name="Li C."/>
        </authorList>
    </citation>
    <scope>NUCLEOTIDE SEQUENCE [LARGE SCALE GENOMIC DNA]</scope>
    <source>
        <strain evidence="1 2">NEAU-C40</strain>
    </source>
</reference>
<dbReference type="RefSeq" id="WP_136728807.1">
    <property type="nucleotide sequence ID" value="NZ_SUMC01000062.1"/>
</dbReference>
<sequence length="132" mass="15010">MPHLLFAAERQRAKKLKGASRRSVAGLPSREAAARRAQWQIHKANLQDRGKLIDTRDVLVAYGVRQELKQRGWNRKKWPPLPQQALIGGRWPGSRDVHCPDQISVRLPSDLVLRVRSACWHTSAKSIALPRD</sequence>
<keyword evidence="2" id="KW-1185">Reference proteome</keyword>
<protein>
    <submittedName>
        <fullName evidence="1">Uncharacterized protein</fullName>
    </submittedName>
</protein>
<organism evidence="1 2">
    <name type="scientific">Actinacidiphila oryziradicis</name>
    <dbReference type="NCBI Taxonomy" id="2571141"/>
    <lineage>
        <taxon>Bacteria</taxon>
        <taxon>Bacillati</taxon>
        <taxon>Actinomycetota</taxon>
        <taxon>Actinomycetes</taxon>
        <taxon>Kitasatosporales</taxon>
        <taxon>Streptomycetaceae</taxon>
        <taxon>Actinacidiphila</taxon>
    </lineage>
</organism>
<accession>A0A4U0S0E9</accession>
<comment type="caution">
    <text evidence="1">The sequence shown here is derived from an EMBL/GenBank/DDBJ whole genome shotgun (WGS) entry which is preliminary data.</text>
</comment>
<proteinExistence type="predicted"/>